<dbReference type="Proteomes" id="UP000273982">
    <property type="component" value="Chromosome"/>
</dbReference>
<dbReference type="Gene3D" id="3.30.530.20">
    <property type="match status" value="1"/>
</dbReference>
<gene>
    <name evidence="3" type="ORF">EHO51_11640</name>
</gene>
<dbReference type="EMBL" id="CP034086">
    <property type="protein sequence ID" value="AZG77334.1"/>
    <property type="molecule type" value="Genomic_DNA"/>
</dbReference>
<sequence length="155" mass="17565">MGDQKLDLEISRFVAAPRARVWQAWTDPALLKEWWCPRPWKTEVRAFDFRPGGAFHTYMSGPDGGESDNPGCFLDITPQERIVFTSMLVGDWRPASPWLAFTAILTIADEGSGTRYVARVMHKDDAERRRHEKMGFYDGWGACIAQLEEVAGNIS</sequence>
<dbReference type="Pfam" id="PF08327">
    <property type="entry name" value="AHSA1"/>
    <property type="match status" value="1"/>
</dbReference>
<accession>A0A3G8M6V8</accession>
<dbReference type="AlphaFoldDB" id="A0A3G8M6V8"/>
<protein>
    <submittedName>
        <fullName evidence="3">Polyketide cyclase</fullName>
    </submittedName>
</protein>
<dbReference type="InterPro" id="IPR023393">
    <property type="entry name" value="START-like_dom_sf"/>
</dbReference>
<dbReference type="CDD" id="cd08896">
    <property type="entry name" value="SRPBCC_CalC_Aha1-like_3"/>
    <property type="match status" value="1"/>
</dbReference>
<dbReference type="KEGG" id="mros:EHO51_11640"/>
<evidence type="ECO:0000259" key="2">
    <source>
        <dbReference type="Pfam" id="PF08327"/>
    </source>
</evidence>
<organism evidence="3 4">
    <name type="scientific">Methylocystis rosea</name>
    <dbReference type="NCBI Taxonomy" id="173366"/>
    <lineage>
        <taxon>Bacteria</taxon>
        <taxon>Pseudomonadati</taxon>
        <taxon>Pseudomonadota</taxon>
        <taxon>Alphaproteobacteria</taxon>
        <taxon>Hyphomicrobiales</taxon>
        <taxon>Methylocystaceae</taxon>
        <taxon>Methylocystis</taxon>
    </lineage>
</organism>
<feature type="domain" description="Activator of Hsp90 ATPase homologue 1/2-like C-terminal" evidence="2">
    <location>
        <begin position="16"/>
        <end position="151"/>
    </location>
</feature>
<dbReference type="InterPro" id="IPR013538">
    <property type="entry name" value="ASHA1/2-like_C"/>
</dbReference>
<proteinExistence type="inferred from homology"/>
<evidence type="ECO:0000313" key="4">
    <source>
        <dbReference type="Proteomes" id="UP000273982"/>
    </source>
</evidence>
<evidence type="ECO:0000313" key="3">
    <source>
        <dbReference type="EMBL" id="AZG77334.1"/>
    </source>
</evidence>
<evidence type="ECO:0000256" key="1">
    <source>
        <dbReference type="ARBA" id="ARBA00006817"/>
    </source>
</evidence>
<dbReference type="RefSeq" id="WP_124739035.1">
    <property type="nucleotide sequence ID" value="NZ_CP034086.1"/>
</dbReference>
<dbReference type="SUPFAM" id="SSF55961">
    <property type="entry name" value="Bet v1-like"/>
    <property type="match status" value="1"/>
</dbReference>
<name>A0A3G8M6V8_9HYPH</name>
<comment type="similarity">
    <text evidence="1">Belongs to the AHA1 family.</text>
</comment>
<reference evidence="3 4" key="1">
    <citation type="submission" date="2018-11" db="EMBL/GenBank/DDBJ databases">
        <title>Genome squencing of methanotrophic bacteria isolated from alkaline groundwater in Korea.</title>
        <authorList>
            <person name="Nguyen L.N."/>
        </authorList>
    </citation>
    <scope>NUCLEOTIDE SEQUENCE [LARGE SCALE GENOMIC DNA]</scope>
    <source>
        <strain evidence="3 4">GW6</strain>
    </source>
</reference>